<dbReference type="FunFam" id="3.40.50.10210:FF:000001">
    <property type="entry name" value="Nicotinate-nucleotide--dimethylbenzimidazole phosphoribosyltransferase"/>
    <property type="match status" value="1"/>
</dbReference>
<evidence type="ECO:0000256" key="11">
    <source>
        <dbReference type="HAMAP-Rule" id="MF_00230"/>
    </source>
</evidence>
<protein>
    <recommendedName>
        <fullName evidence="5 11">Nicotinate-nucleotide--dimethylbenzimidazole phosphoribosyltransferase</fullName>
        <shortName evidence="11">NN:DBI PRT</shortName>
        <ecNumber evidence="4 11">2.4.2.21</ecNumber>
    </recommendedName>
    <alternativeName>
        <fullName evidence="9 11">N(1)-alpha-phosphoribosyltransferase</fullName>
    </alternativeName>
</protein>
<evidence type="ECO:0000256" key="1">
    <source>
        <dbReference type="ARBA" id="ARBA00002197"/>
    </source>
</evidence>
<evidence type="ECO:0000256" key="4">
    <source>
        <dbReference type="ARBA" id="ARBA00011991"/>
    </source>
</evidence>
<dbReference type="InterPro" id="IPR017846">
    <property type="entry name" value="Nict_dMeBzImd_PRibTrfase_bact"/>
</dbReference>
<comment type="similarity">
    <text evidence="3 11">Belongs to the CobT family.</text>
</comment>
<dbReference type="SUPFAM" id="SSF52733">
    <property type="entry name" value="Nicotinate mononucleotide:5,6-dimethylbenzimidazole phosphoribosyltransferase (CobT)"/>
    <property type="match status" value="1"/>
</dbReference>
<comment type="function">
    <text evidence="1 11">Catalyzes the synthesis of alpha-ribazole-5'-phosphate from nicotinate mononucleotide (NAMN) and 5,6-dimethylbenzimidazole (DMB).</text>
</comment>
<dbReference type="InterPro" id="IPR003200">
    <property type="entry name" value="Nict_dMeBzImd_PRibTrfase"/>
</dbReference>
<dbReference type="EMBL" id="MBQD01000021">
    <property type="protein sequence ID" value="OCL33835.1"/>
    <property type="molecule type" value="Genomic_DNA"/>
</dbReference>
<dbReference type="Pfam" id="PF02277">
    <property type="entry name" value="DBI_PRT"/>
    <property type="match status" value="1"/>
</dbReference>
<dbReference type="GO" id="GO:0009236">
    <property type="term" value="P:cobalamin biosynthetic process"/>
    <property type="evidence" value="ECO:0007669"/>
    <property type="project" value="UniProtKB-UniRule"/>
</dbReference>
<evidence type="ECO:0000256" key="3">
    <source>
        <dbReference type="ARBA" id="ARBA00007110"/>
    </source>
</evidence>
<accession>A0A1C0ALT5</accession>
<dbReference type="InterPro" id="IPR036087">
    <property type="entry name" value="Nict_dMeBzImd_PRibTrfase_sf"/>
</dbReference>
<dbReference type="NCBIfam" id="NF000996">
    <property type="entry name" value="PRK00105.1"/>
    <property type="match status" value="1"/>
</dbReference>
<dbReference type="UniPathway" id="UPA00061">
    <property type="reaction ID" value="UER00516"/>
</dbReference>
<dbReference type="CDD" id="cd02439">
    <property type="entry name" value="DMB-PRT_CobT"/>
    <property type="match status" value="1"/>
</dbReference>
<evidence type="ECO:0000256" key="10">
    <source>
        <dbReference type="ARBA" id="ARBA00047340"/>
    </source>
</evidence>
<dbReference type="NCBIfam" id="TIGR03160">
    <property type="entry name" value="cobT_DBIPRT"/>
    <property type="match status" value="1"/>
</dbReference>
<dbReference type="EC" id="2.4.2.21" evidence="4 11"/>
<evidence type="ECO:0000256" key="7">
    <source>
        <dbReference type="ARBA" id="ARBA00022676"/>
    </source>
</evidence>
<dbReference type="Gene3D" id="3.40.50.10210">
    <property type="match status" value="1"/>
</dbReference>
<dbReference type="Gene3D" id="1.10.1610.10">
    <property type="match status" value="1"/>
</dbReference>
<proteinExistence type="inferred from homology"/>
<dbReference type="PANTHER" id="PTHR43463">
    <property type="entry name" value="NICOTINATE-NUCLEOTIDE--DIMETHYLBENZIMIDAZOLE PHOSPHORIBOSYLTRANSFERASE"/>
    <property type="match status" value="1"/>
</dbReference>
<feature type="active site" description="Proton acceptor" evidence="11">
    <location>
        <position position="319"/>
    </location>
</feature>
<dbReference type="HAMAP" id="MF_00230">
    <property type="entry name" value="CobT"/>
    <property type="match status" value="1"/>
</dbReference>
<dbReference type="RefSeq" id="WP_068751593.1">
    <property type="nucleotide sequence ID" value="NZ_LR214441.1"/>
</dbReference>
<keyword evidence="13" id="KW-1185">Reference proteome</keyword>
<gene>
    <name evidence="11" type="primary">cobT</name>
    <name evidence="12" type="ORF">BCR15_04160</name>
</gene>
<dbReference type="GO" id="GO:0008939">
    <property type="term" value="F:nicotinate-nucleotide-dimethylbenzimidazole phosphoribosyltransferase activity"/>
    <property type="evidence" value="ECO:0007669"/>
    <property type="project" value="UniProtKB-UniRule"/>
</dbReference>
<evidence type="ECO:0000256" key="8">
    <source>
        <dbReference type="ARBA" id="ARBA00022679"/>
    </source>
</evidence>
<dbReference type="Proteomes" id="UP000093501">
    <property type="component" value="Unassembled WGS sequence"/>
</dbReference>
<dbReference type="AlphaFoldDB" id="A0A1C0ALT5"/>
<evidence type="ECO:0000313" key="12">
    <source>
        <dbReference type="EMBL" id="OCL33835.1"/>
    </source>
</evidence>
<evidence type="ECO:0000256" key="5">
    <source>
        <dbReference type="ARBA" id="ARBA00015486"/>
    </source>
</evidence>
<name>A0A1C0ALT5_9ACTN</name>
<comment type="pathway">
    <text evidence="2 11">Nucleoside biosynthesis; alpha-ribazole biosynthesis; alpha-ribazole from 5,6-dimethylbenzimidazole: step 1/2.</text>
</comment>
<sequence length="351" mass="35577">MTLLDDTLSAIVPASAEALAAAEARQLRLTKPAGSLGRLEEIGNRLAAIADACPPPLPARAVIGLFAGDHGVCAQGVSPWPQEVTVQMALNIASGGAAINAIARQVGAEVWVTDVGVAAEVPEHPGIRARNVRRGTRDFTVEPALTRDEARAALEVGIEAANEAIDAGADVLLTGEMGIGNTTPASALIAVFSRLHVTTVTGRGAGADDDMLTRKVRVIDDALTLHRPDPADPLGVLAAVGGLEHAALAGFILGAAARRIPVIIDGVIAASAACVAAGFDESVTGYLIAGHAGVEPGIKAALTWLDLQPLVDLDLRLGEGTGAALALPTVQAAARILSEMATFDSAGVAEG</sequence>
<evidence type="ECO:0000313" key="13">
    <source>
        <dbReference type="Proteomes" id="UP000093501"/>
    </source>
</evidence>
<reference evidence="13" key="1">
    <citation type="submission" date="2016-07" db="EMBL/GenBank/DDBJ databases">
        <authorList>
            <person name="Florea S."/>
            <person name="Webb J.S."/>
            <person name="Jaromczyk J."/>
            <person name="Schardl C.L."/>
        </authorList>
    </citation>
    <scope>NUCLEOTIDE SEQUENCE [LARGE SCALE GENOMIC DNA]</scope>
    <source>
        <strain evidence="13">IPBSL-7</strain>
    </source>
</reference>
<dbReference type="InterPro" id="IPR023195">
    <property type="entry name" value="Nict_dMeBzImd_PRibTrfase_N"/>
</dbReference>
<dbReference type="PANTHER" id="PTHR43463:SF1">
    <property type="entry name" value="NICOTINATE-NUCLEOTIDE--DIMETHYLBENZIMIDAZOLE PHOSPHORIBOSYLTRANSFERASE"/>
    <property type="match status" value="1"/>
</dbReference>
<evidence type="ECO:0000256" key="2">
    <source>
        <dbReference type="ARBA" id="ARBA00005049"/>
    </source>
</evidence>
<evidence type="ECO:0000256" key="6">
    <source>
        <dbReference type="ARBA" id="ARBA00022573"/>
    </source>
</evidence>
<keyword evidence="8 11" id="KW-0808">Transferase</keyword>
<organism evidence="12 13">
    <name type="scientific">Tessaracoccus lapidicaptus</name>
    <dbReference type="NCBI Taxonomy" id="1427523"/>
    <lineage>
        <taxon>Bacteria</taxon>
        <taxon>Bacillati</taxon>
        <taxon>Actinomycetota</taxon>
        <taxon>Actinomycetes</taxon>
        <taxon>Propionibacteriales</taxon>
        <taxon>Propionibacteriaceae</taxon>
        <taxon>Tessaracoccus</taxon>
    </lineage>
</organism>
<evidence type="ECO:0000256" key="9">
    <source>
        <dbReference type="ARBA" id="ARBA00030686"/>
    </source>
</evidence>
<keyword evidence="7 11" id="KW-0328">Glycosyltransferase</keyword>
<comment type="caution">
    <text evidence="12">The sequence shown here is derived from an EMBL/GenBank/DDBJ whole genome shotgun (WGS) entry which is preliminary data.</text>
</comment>
<keyword evidence="6 11" id="KW-0169">Cobalamin biosynthesis</keyword>
<comment type="catalytic activity">
    <reaction evidence="10 11">
        <text>5,6-dimethylbenzimidazole + nicotinate beta-D-ribonucleotide = alpha-ribazole 5'-phosphate + nicotinate + H(+)</text>
        <dbReference type="Rhea" id="RHEA:11196"/>
        <dbReference type="ChEBI" id="CHEBI:15378"/>
        <dbReference type="ChEBI" id="CHEBI:15890"/>
        <dbReference type="ChEBI" id="CHEBI:32544"/>
        <dbReference type="ChEBI" id="CHEBI:57502"/>
        <dbReference type="ChEBI" id="CHEBI:57918"/>
        <dbReference type="EC" id="2.4.2.21"/>
    </reaction>
</comment>